<evidence type="ECO:0000313" key="2">
    <source>
        <dbReference type="Proteomes" id="UP000193431"/>
    </source>
</evidence>
<name>A0A1W6MNA4_9FLAO</name>
<protein>
    <submittedName>
        <fullName evidence="1">Uncharacterized protein</fullName>
    </submittedName>
</protein>
<dbReference type="Proteomes" id="UP000193431">
    <property type="component" value="Chromosome"/>
</dbReference>
<dbReference type="EMBL" id="CP019344">
    <property type="protein sequence ID" value="ARN79042.1"/>
    <property type="molecule type" value="Genomic_DNA"/>
</dbReference>
<gene>
    <name evidence="1" type="ORF">BST97_14175</name>
</gene>
<evidence type="ECO:0000313" key="1">
    <source>
        <dbReference type="EMBL" id="ARN79042.1"/>
    </source>
</evidence>
<organism evidence="1 2">
    <name type="scientific">Nonlabens spongiae</name>
    <dbReference type="NCBI Taxonomy" id="331648"/>
    <lineage>
        <taxon>Bacteria</taxon>
        <taxon>Pseudomonadati</taxon>
        <taxon>Bacteroidota</taxon>
        <taxon>Flavobacteriia</taxon>
        <taxon>Flavobacteriales</taxon>
        <taxon>Flavobacteriaceae</taxon>
        <taxon>Nonlabens</taxon>
    </lineage>
</organism>
<sequence>MKYLLIVLILFVSCGDEQNSVQLPQETYTVSDLKLKQSQINLEGQALKKSLEWNGFQNFKTQLENYDHSPNSTKQLLESTADMLITADSSVIDLPIRSRTLILRTRVGMLNSFLNYTVKTAADHEKKYNEMITAWDEVKNQLNIKLNATDPSRQELIEMLKGERRLDAERERRDSIAQDSI</sequence>
<keyword evidence="2" id="KW-1185">Reference proteome</keyword>
<dbReference type="RefSeq" id="WP_085767845.1">
    <property type="nucleotide sequence ID" value="NZ_CP019344.1"/>
</dbReference>
<reference evidence="1 2" key="1">
    <citation type="submission" date="2016-11" db="EMBL/GenBank/DDBJ databases">
        <title>Trade-off between light-utilization and light-protection in marine flavobacteria.</title>
        <authorList>
            <person name="Kumagai Y."/>
        </authorList>
    </citation>
    <scope>NUCLEOTIDE SEQUENCE [LARGE SCALE GENOMIC DNA]</scope>
    <source>
        <strain evidence="1 2">JCM 13191</strain>
    </source>
</reference>
<dbReference type="AlphaFoldDB" id="A0A1W6MNA4"/>
<dbReference type="OrthoDB" id="1143992at2"/>
<proteinExistence type="predicted"/>
<accession>A0A1W6MNA4</accession>